<gene>
    <name evidence="1" type="ORF">UFOPK4201_00879</name>
</gene>
<protein>
    <submittedName>
        <fullName evidence="1">Unannotated protein</fullName>
    </submittedName>
</protein>
<dbReference type="EMBL" id="CAEUNJ010000032">
    <property type="protein sequence ID" value="CAB4371517.1"/>
    <property type="molecule type" value="Genomic_DNA"/>
</dbReference>
<sequence>MTSHPTNVGRTPIHIGFGFEIEDVLVGKRHLREIAAGGVHDALGLCRGARGVEQIQQLLGIHRLCWAISRYRFHKVVVPVIATFHHRDVGIGALHNNNVGYRRARTHGIVDIGLQ</sequence>
<name>A0A6J6ANK1_9ZZZZ</name>
<reference evidence="1" key="1">
    <citation type="submission" date="2020-05" db="EMBL/GenBank/DDBJ databases">
        <authorList>
            <person name="Chiriac C."/>
            <person name="Salcher M."/>
            <person name="Ghai R."/>
            <person name="Kavagutti S V."/>
        </authorList>
    </citation>
    <scope>NUCLEOTIDE SEQUENCE</scope>
</reference>
<accession>A0A6J6ANK1</accession>
<proteinExistence type="predicted"/>
<evidence type="ECO:0000313" key="1">
    <source>
        <dbReference type="EMBL" id="CAB4371517.1"/>
    </source>
</evidence>
<organism evidence="1">
    <name type="scientific">freshwater metagenome</name>
    <dbReference type="NCBI Taxonomy" id="449393"/>
    <lineage>
        <taxon>unclassified sequences</taxon>
        <taxon>metagenomes</taxon>
        <taxon>ecological metagenomes</taxon>
    </lineage>
</organism>
<dbReference type="AlphaFoldDB" id="A0A6J6ANK1"/>